<reference evidence="1" key="1">
    <citation type="submission" date="2020-03" db="EMBL/GenBank/DDBJ databases">
        <title>The deep terrestrial virosphere.</title>
        <authorList>
            <person name="Holmfeldt K."/>
            <person name="Nilsson E."/>
            <person name="Simone D."/>
            <person name="Lopez-Fernandez M."/>
            <person name="Wu X."/>
            <person name="de Brujin I."/>
            <person name="Lundin D."/>
            <person name="Andersson A."/>
            <person name="Bertilsson S."/>
            <person name="Dopson M."/>
        </authorList>
    </citation>
    <scope>NUCLEOTIDE SEQUENCE</scope>
    <source>
        <strain evidence="1">MM415B01181</strain>
    </source>
</reference>
<evidence type="ECO:0000313" key="1">
    <source>
        <dbReference type="EMBL" id="QJA60146.1"/>
    </source>
</evidence>
<dbReference type="AlphaFoldDB" id="A0A6M3IRJ0"/>
<proteinExistence type="predicted"/>
<dbReference type="Pfam" id="PF13365">
    <property type="entry name" value="Trypsin_2"/>
    <property type="match status" value="1"/>
</dbReference>
<dbReference type="InterPro" id="IPR009003">
    <property type="entry name" value="Peptidase_S1_PA"/>
</dbReference>
<dbReference type="EMBL" id="MT141397">
    <property type="protein sequence ID" value="QJA60146.1"/>
    <property type="molecule type" value="Genomic_DNA"/>
</dbReference>
<protein>
    <submittedName>
        <fullName evidence="1">Putative trypsin-like peptidase domain containing protein</fullName>
    </submittedName>
</protein>
<dbReference type="PROSITE" id="PS51257">
    <property type="entry name" value="PROKAR_LIPOPROTEIN"/>
    <property type="match status" value="1"/>
</dbReference>
<dbReference type="SUPFAM" id="SSF50494">
    <property type="entry name" value="Trypsin-like serine proteases"/>
    <property type="match status" value="1"/>
</dbReference>
<accession>A0A6M3IRJ0</accession>
<organism evidence="1">
    <name type="scientific">viral metagenome</name>
    <dbReference type="NCBI Taxonomy" id="1070528"/>
    <lineage>
        <taxon>unclassified sequences</taxon>
        <taxon>metagenomes</taxon>
        <taxon>organismal metagenomes</taxon>
    </lineage>
</organism>
<sequence length="282" mass="32148">MRKLVILSIVFALFLSTGCSQRPTPYFAPPSVIANVYNHIVSIAVYYYMSEQEWEKRLHLDQDEDSIFLDPKEDYQGKPIKCVAYIGSGTILRNNSILTVRHLFSHDDNTYSRTIWVFHQNVDHPIEADLLAMTEKKTEDDYFNDYAVIQMREDLGLPGIPVATRDASLGEKVMFGCSVGGTAFFLRFGYASKFRRFFTKDDGGRLHLSYWTDYEFTTVHPSGPGDSGSGIFNIHGELVGVAYIGVNIYEQIYCFSNPVSMIWDFLTEHHLKFIGFASSYSE</sequence>
<name>A0A6M3IRJ0_9ZZZZ</name>
<dbReference type="Gene3D" id="2.40.10.120">
    <property type="match status" value="1"/>
</dbReference>
<gene>
    <name evidence="1" type="ORF">MM415B01181_0019</name>
</gene>